<accession>A0AC35GDQ8</accession>
<evidence type="ECO:0000313" key="2">
    <source>
        <dbReference type="WBParaSite" id="PS1159_v2.g3728.t1"/>
    </source>
</evidence>
<sequence>MYQSQQQNKGAIPPPPKQQPQENEEHDNGVQLSAASTFVECFPRKVRTGGPHPDMIVETAAMNAVEPPDVKINVAIPEAWIDSGALSCVQMEAIIYACQSHELKLPNGCRRGFLIGDGAGVGKGRTIGL</sequence>
<dbReference type="Proteomes" id="UP000887580">
    <property type="component" value="Unplaced"/>
</dbReference>
<proteinExistence type="predicted"/>
<protein>
    <submittedName>
        <fullName evidence="2">Strawberry notch AAA domain-containing protein</fullName>
    </submittedName>
</protein>
<evidence type="ECO:0000313" key="1">
    <source>
        <dbReference type="Proteomes" id="UP000887580"/>
    </source>
</evidence>
<reference evidence="2" key="1">
    <citation type="submission" date="2022-11" db="UniProtKB">
        <authorList>
            <consortium name="WormBaseParasite"/>
        </authorList>
    </citation>
    <scope>IDENTIFICATION</scope>
</reference>
<dbReference type="WBParaSite" id="PS1159_v2.g3728.t1">
    <property type="protein sequence ID" value="PS1159_v2.g3728.t1"/>
    <property type="gene ID" value="PS1159_v2.g3728"/>
</dbReference>
<name>A0AC35GDQ8_9BILA</name>
<organism evidence="1 2">
    <name type="scientific">Panagrolaimus sp. PS1159</name>
    <dbReference type="NCBI Taxonomy" id="55785"/>
    <lineage>
        <taxon>Eukaryota</taxon>
        <taxon>Metazoa</taxon>
        <taxon>Ecdysozoa</taxon>
        <taxon>Nematoda</taxon>
        <taxon>Chromadorea</taxon>
        <taxon>Rhabditida</taxon>
        <taxon>Tylenchina</taxon>
        <taxon>Panagrolaimomorpha</taxon>
        <taxon>Panagrolaimoidea</taxon>
        <taxon>Panagrolaimidae</taxon>
        <taxon>Panagrolaimus</taxon>
    </lineage>
</organism>